<comment type="caution">
    <text evidence="2">The sequence shown here is derived from an EMBL/GenBank/DDBJ whole genome shotgun (WGS) entry which is preliminary data.</text>
</comment>
<keyword evidence="1" id="KW-1133">Transmembrane helix</keyword>
<evidence type="ECO:0000313" key="3">
    <source>
        <dbReference type="Proteomes" id="UP000293764"/>
    </source>
</evidence>
<keyword evidence="1" id="KW-0812">Transmembrane</keyword>
<dbReference type="OrthoDB" id="3243101at2"/>
<dbReference type="Proteomes" id="UP000293764">
    <property type="component" value="Unassembled WGS sequence"/>
</dbReference>
<reference evidence="2 3" key="1">
    <citation type="submission" date="2019-01" db="EMBL/GenBank/DDBJ databases">
        <title>Novel species of Cellulomonas.</title>
        <authorList>
            <person name="Liu Q."/>
            <person name="Xin Y.-H."/>
        </authorList>
    </citation>
    <scope>NUCLEOTIDE SEQUENCE [LARGE SCALE GENOMIC DNA]</scope>
    <source>
        <strain evidence="2 3">HLT2-17</strain>
    </source>
</reference>
<organism evidence="2 3">
    <name type="scientific">Pengzhenrongella frigida</name>
    <dbReference type="NCBI Taxonomy" id="1259133"/>
    <lineage>
        <taxon>Bacteria</taxon>
        <taxon>Bacillati</taxon>
        <taxon>Actinomycetota</taxon>
        <taxon>Actinomycetes</taxon>
        <taxon>Micrococcales</taxon>
        <taxon>Pengzhenrongella</taxon>
    </lineage>
</organism>
<accession>A0A4Q5MWQ1</accession>
<protein>
    <submittedName>
        <fullName evidence="2">DUF2530 domain-containing protein</fullName>
    </submittedName>
</protein>
<feature type="transmembrane region" description="Helical" evidence="1">
    <location>
        <begin position="53"/>
        <end position="74"/>
    </location>
</feature>
<keyword evidence="3" id="KW-1185">Reference proteome</keyword>
<keyword evidence="1" id="KW-0472">Membrane</keyword>
<dbReference type="EMBL" id="SDWW01000044">
    <property type="protein sequence ID" value="RYV50038.1"/>
    <property type="molecule type" value="Genomic_DNA"/>
</dbReference>
<dbReference type="AlphaFoldDB" id="A0A4Q5MWQ1"/>
<sequence length="82" mass="8776">MPSVFALIMNPDQRRPDPAPLPIDLVKLILVGLAAWVVALAVTWIQYRAGSGLLQSVWTCVAGVTGGLLALIWAKVTRPQLG</sequence>
<name>A0A4Q5MWQ1_9MICO</name>
<feature type="transmembrane region" description="Helical" evidence="1">
    <location>
        <begin position="25"/>
        <end position="47"/>
    </location>
</feature>
<proteinExistence type="predicted"/>
<dbReference type="RefSeq" id="WP_130103665.1">
    <property type="nucleotide sequence ID" value="NZ_SDWW01000044.1"/>
</dbReference>
<evidence type="ECO:0000256" key="1">
    <source>
        <dbReference type="SAM" id="Phobius"/>
    </source>
</evidence>
<evidence type="ECO:0000313" key="2">
    <source>
        <dbReference type="EMBL" id="RYV50038.1"/>
    </source>
</evidence>
<gene>
    <name evidence="2" type="ORF">EUA98_15845</name>
</gene>